<dbReference type="RefSeq" id="WP_100415616.1">
    <property type="nucleotide sequence ID" value="NZ_PGEZ01000005.1"/>
</dbReference>
<name>A0A2M9AQ64_9ACTN</name>
<sequence>MPTISRTFDVAVPPAAALEYLEDFAHAQEWDPGTQRCVRNDDGPIGVGSSWFNESKIYGVSTSLEYTLQERTDERLVFVGVNKSATSTDRITVTPNGEGSRITYVAEIELSGLTRLMDPVMKVVFERIGDEVVRDMTAALERLTPSR</sequence>
<dbReference type="InterPro" id="IPR019587">
    <property type="entry name" value="Polyketide_cyclase/dehydratase"/>
</dbReference>
<proteinExistence type="predicted"/>
<reference evidence="1 2" key="1">
    <citation type="submission" date="2017-11" db="EMBL/GenBank/DDBJ databases">
        <title>Genomic Encyclopedia of Archaeal and Bacterial Type Strains, Phase II (KMG-II): From Individual Species to Whole Genera.</title>
        <authorList>
            <person name="Goeker M."/>
        </authorList>
    </citation>
    <scope>NUCLEOTIDE SEQUENCE [LARGE SCALE GENOMIC DNA]</scope>
    <source>
        <strain evidence="1 2">DSM 27763</strain>
    </source>
</reference>
<protein>
    <submittedName>
        <fullName evidence="1">Carbon monoxide dehydrogenase subunit G</fullName>
    </submittedName>
</protein>
<keyword evidence="2" id="KW-1185">Reference proteome</keyword>
<dbReference type="SUPFAM" id="SSF55961">
    <property type="entry name" value="Bet v1-like"/>
    <property type="match status" value="1"/>
</dbReference>
<organism evidence="1 2">
    <name type="scientific">Mumia flava</name>
    <dbReference type="NCBI Taxonomy" id="1348852"/>
    <lineage>
        <taxon>Bacteria</taxon>
        <taxon>Bacillati</taxon>
        <taxon>Actinomycetota</taxon>
        <taxon>Actinomycetes</taxon>
        <taxon>Propionibacteriales</taxon>
        <taxon>Nocardioidaceae</taxon>
        <taxon>Mumia</taxon>
    </lineage>
</organism>
<dbReference type="Proteomes" id="UP000230842">
    <property type="component" value="Unassembled WGS sequence"/>
</dbReference>
<comment type="caution">
    <text evidence="1">The sequence shown here is derived from an EMBL/GenBank/DDBJ whole genome shotgun (WGS) entry which is preliminary data.</text>
</comment>
<dbReference type="Gene3D" id="3.30.530.20">
    <property type="match status" value="1"/>
</dbReference>
<dbReference type="EMBL" id="PGEZ01000005">
    <property type="protein sequence ID" value="PJJ47847.1"/>
    <property type="molecule type" value="Genomic_DNA"/>
</dbReference>
<dbReference type="AlphaFoldDB" id="A0A2M9AQ64"/>
<evidence type="ECO:0000313" key="1">
    <source>
        <dbReference type="EMBL" id="PJJ47847.1"/>
    </source>
</evidence>
<dbReference type="InterPro" id="IPR023393">
    <property type="entry name" value="START-like_dom_sf"/>
</dbReference>
<dbReference type="OrthoDB" id="3371087at2"/>
<dbReference type="Pfam" id="PF10604">
    <property type="entry name" value="Polyketide_cyc2"/>
    <property type="match status" value="1"/>
</dbReference>
<accession>A0A2M9AQ64</accession>
<evidence type="ECO:0000313" key="2">
    <source>
        <dbReference type="Proteomes" id="UP000230842"/>
    </source>
</evidence>
<gene>
    <name evidence="1" type="ORF">CLV56_4106</name>
</gene>